<keyword evidence="2" id="KW-1185">Reference proteome</keyword>
<organism evidence="1 2">
    <name type="scientific">Lipomyces kononenkoae</name>
    <name type="common">Yeast</name>
    <dbReference type="NCBI Taxonomy" id="34357"/>
    <lineage>
        <taxon>Eukaryota</taxon>
        <taxon>Fungi</taxon>
        <taxon>Dikarya</taxon>
        <taxon>Ascomycota</taxon>
        <taxon>Saccharomycotina</taxon>
        <taxon>Lipomycetes</taxon>
        <taxon>Lipomycetales</taxon>
        <taxon>Lipomycetaceae</taxon>
        <taxon>Lipomyces</taxon>
    </lineage>
</organism>
<name>A0ACC3T5R7_LIPKO</name>
<gene>
    <name evidence="1" type="ORF">V1525DRAFT_399712</name>
</gene>
<dbReference type="EMBL" id="MU971351">
    <property type="protein sequence ID" value="KAK9238865.1"/>
    <property type="molecule type" value="Genomic_DNA"/>
</dbReference>
<evidence type="ECO:0000313" key="1">
    <source>
        <dbReference type="EMBL" id="KAK9238865.1"/>
    </source>
</evidence>
<accession>A0ACC3T5R7</accession>
<evidence type="ECO:0000313" key="2">
    <source>
        <dbReference type="Proteomes" id="UP001433508"/>
    </source>
</evidence>
<protein>
    <submittedName>
        <fullName evidence="1">P-loop containing nucleoside triphosphate hydrolase protein</fullName>
    </submittedName>
</protein>
<sequence>MPAAGDFVVSLHNEKEPSGRRYMNAETISRILHEFKNGWLEAELVNGYRIVISSDKLDRYVNGMEAFQKYLTSIAKTPSQNVAVRSRKKHKPMLIDVPSDFDGLDSSPVPTQRTVTQANERQTAELRKRKVNISESGQSESVEEVASNHSAKNGRNSESKNRRDDSRYRKGSSDDELSSYSDDMPLARRLQRGRQLAYKETPLSGDLSNDEQSESESSTPNGNLRSLGSSAEHLQRNLKRKRASAVNSHLNRSTRSDRSADTSDTHPPIVKRAKGGKKLSEPSSLLSPNVKMVNNKRFPSEDYGSEYSRRHIQYCDTCKMDNTHSFDKGQLIHCQGCSFSYHVLCCKQPGSKHVITPITRNLLVLQCRYCIGTEAADFGSQLCFVCGQGSVNCKRFKSFDQHKSLISSSTSRTPVTSETENDMSEEEKLALASMFKWERVMFRCSRCRRCAHFDHLPPQETKEGDIVSQYSDFLCPVCSEYTSKVENILAWRPIGKQAEESSEGVSLETVPGYKREYLVKFEHQSYFRVTWVVGGWLLSTASSAQLRSFHRKHAYPVYSVADAVPEDNYRIEFVLDVTYKGNKTRSEMQFKSEEEELNSIGEVREVFAKSKGLSFSELFWEEAPSDSHTERYTDFREAYEDYVKGFYIHLPQSDSTGIQNFRKSSFSRHELKEQPKFIRNGTLMDYQLDGMNWLYFKWFQRKPAILADDMGLGKTIQVISYLSILFHVHGVWPLLVVAPQSTVPNWKREFRRWAPDLRCIAYNGWKEHRQIQQKYQLCVTSRKNLNDLNCHVVITSFNALMDDSTFLNKFQWKSLVVDEGQRLKSDKNMTYRVLSEIHTEHKVLLTGTPLQNNIRELFNLLQFLNPMEVDAEKLEEKYSEMNESNVVELHRLLQPYFLRRTKGEVLSHLLPEKTEIIVPISMVNLQKHVYKSILAKNPDLLRAIVSKANISTKGSASSLNNIFMQLRKCLCHPYLCSEDIEQLSSDPKESHRRLIEACGKLQLLSVMLPKLIGSGHRILIFSQFVRMLDILEDFLDGLDISYTRLDGSLTSQDRQQRIDAFNAENSTISVFLLSTRAGGIGINLATADTVIVYDPDFNPHQDMQALSRAYRIGQKSRVLVFNLVTRNSVEEKILEIGRRKMVLDHIVIENMGSAEEEHLDVQAILRNGARALFENEEDNIRYDSATIDKLLERTEEDKVSTSQQKEENPFGFARVWENEAHYLAEFKDTSDSEKKPEEDDTGFWDKILQKRETEIEEELAAREAQLGRGKRIRDAVYKDVVDRAQPDATVQEVDNSDRQAGPRTTNSSDSEASYHLPANQVEDETEDEFHDVDMDEIELVTSKSAGSPVTKSSLLRTSSILRPGTANTSKSTPFGVRKPEIEMTTLPPPNPSQTTAGSESAFAPSVPLVPARQISSTNQTPAISVDPAAGTSTSPLLRSAVASAPETAKLPTAAAALPKSDGTENIAVTDMTDTTGPAVQSLRDGPNQVTSFPSRKTSPRATPVNGDKSQSAYHDTLELVQLPANNQMQNNSRHRLICNGLHLTHQPGKCPIRTAPVEFCPLCGYAHLSGIQICPQFLSVKQLDFLMNAVKESKEPEQFRALALKYLGFLREKLTGSATSPSDV</sequence>
<proteinExistence type="predicted"/>
<dbReference type="Proteomes" id="UP001433508">
    <property type="component" value="Unassembled WGS sequence"/>
</dbReference>
<keyword evidence="1" id="KW-0378">Hydrolase</keyword>
<reference evidence="2" key="1">
    <citation type="journal article" date="2024" name="Front. Bioeng. Biotechnol.">
        <title>Genome-scale model development and genomic sequencing of the oleaginous clade Lipomyces.</title>
        <authorList>
            <person name="Czajka J.J."/>
            <person name="Han Y."/>
            <person name="Kim J."/>
            <person name="Mondo S.J."/>
            <person name="Hofstad B.A."/>
            <person name="Robles A."/>
            <person name="Haridas S."/>
            <person name="Riley R."/>
            <person name="LaButti K."/>
            <person name="Pangilinan J."/>
            <person name="Andreopoulos W."/>
            <person name="Lipzen A."/>
            <person name="Yan J."/>
            <person name="Wang M."/>
            <person name="Ng V."/>
            <person name="Grigoriev I.V."/>
            <person name="Spatafora J.W."/>
            <person name="Magnuson J.K."/>
            <person name="Baker S.E."/>
            <person name="Pomraning K.R."/>
        </authorList>
    </citation>
    <scope>NUCLEOTIDE SEQUENCE [LARGE SCALE GENOMIC DNA]</scope>
    <source>
        <strain evidence="2">CBS 7786</strain>
    </source>
</reference>
<comment type="caution">
    <text evidence="1">The sequence shown here is derived from an EMBL/GenBank/DDBJ whole genome shotgun (WGS) entry which is preliminary data.</text>
</comment>